<feature type="region of interest" description="Disordered" evidence="1">
    <location>
        <begin position="519"/>
        <end position="539"/>
    </location>
</feature>
<evidence type="ECO:0000259" key="3">
    <source>
        <dbReference type="Pfam" id="PF23317"/>
    </source>
</evidence>
<evidence type="ECO:0000313" key="4">
    <source>
        <dbReference type="EMBL" id="USP76088.1"/>
    </source>
</evidence>
<accession>A0A9Q9DQA0</accession>
<feature type="domain" description="Calcium channel YVC1-like C-terminal transmembrane" evidence="3">
    <location>
        <begin position="273"/>
        <end position="420"/>
    </location>
</feature>
<dbReference type="InterPro" id="IPR056336">
    <property type="entry name" value="YVC1_C"/>
</dbReference>
<name>A0A9Q9DQA0_CURCL</name>
<reference evidence="4" key="1">
    <citation type="submission" date="2021-12" db="EMBL/GenBank/DDBJ databases">
        <title>Curvularia clavata genome.</title>
        <authorList>
            <person name="Cao Y."/>
        </authorList>
    </citation>
    <scope>NUCLEOTIDE SEQUENCE</scope>
    <source>
        <strain evidence="4">Yc1106</strain>
    </source>
</reference>
<dbReference type="VEuPathDB" id="FungiDB:yc1106_03362"/>
<sequence length="575" mass="64838">MQRGEQPEVSRPNTPSWLVNDISMPEIDGDEDFGTLADKLCQFFEHNVKLPHAFEDLRRSQEGRALKSLVLYLSNHVDHPALISALMALKGHFSALDETSDEPGVNEARGYACEFVAWQFLTNLKEAEIIEYLLVELPPVSASSSPSMEAGYQNRQNGNGDTEPDERSPLLPTSNGDYFSRGDSALTRFGSLMSQCENLSALELATVSGAKKFLSQRPVQKIINGLWKGDIVFWETLSLHSAKKPRKYNRKQADPFSRLRVPLYLKVFETLFFAAFLGLYYAVLVRRDNTRITIPELLLYVWIASFAYDEFADWLDAGQTSFYASDFWWTWDISIVVVGFIFFTMRIVGLTTGHAATIDQAYDVLGLEALFLVPRIFSLLSLNRYFGTLIPCLKEMTKDFVKFLSLVVILYLGFLTTFVLLARDSRFNAKQMNLIPLVIRPLRLILPSEWLRSVRIVMLKATHLPHVFVIWAFEKISGPRNRNAKVTTFTGGPQSPGLSRRAPRLAVNSPRLLMANFPSAVGRTQHTNRPQTQTGAPESDAQLRTLVAKLSTQVEELTAMVSQLREHREASTLAA</sequence>
<feature type="transmembrane region" description="Helical" evidence="2">
    <location>
        <begin position="292"/>
        <end position="308"/>
    </location>
</feature>
<organism evidence="4 5">
    <name type="scientific">Curvularia clavata</name>
    <dbReference type="NCBI Taxonomy" id="95742"/>
    <lineage>
        <taxon>Eukaryota</taxon>
        <taxon>Fungi</taxon>
        <taxon>Dikarya</taxon>
        <taxon>Ascomycota</taxon>
        <taxon>Pezizomycotina</taxon>
        <taxon>Dothideomycetes</taxon>
        <taxon>Pleosporomycetidae</taxon>
        <taxon>Pleosporales</taxon>
        <taxon>Pleosporineae</taxon>
        <taxon>Pleosporaceae</taxon>
        <taxon>Curvularia</taxon>
    </lineage>
</organism>
<feature type="transmembrane region" description="Helical" evidence="2">
    <location>
        <begin position="328"/>
        <end position="349"/>
    </location>
</feature>
<feature type="transmembrane region" description="Helical" evidence="2">
    <location>
        <begin position="400"/>
        <end position="422"/>
    </location>
</feature>
<evidence type="ECO:0000313" key="5">
    <source>
        <dbReference type="Proteomes" id="UP001056012"/>
    </source>
</evidence>
<feature type="compositionally biased region" description="Polar residues" evidence="1">
    <location>
        <begin position="522"/>
        <end position="536"/>
    </location>
</feature>
<feature type="transmembrane region" description="Helical" evidence="2">
    <location>
        <begin position="263"/>
        <end position="285"/>
    </location>
</feature>
<gene>
    <name evidence="4" type="ORF">yc1106_03362</name>
</gene>
<feature type="compositionally biased region" description="Polar residues" evidence="1">
    <location>
        <begin position="144"/>
        <end position="160"/>
    </location>
</feature>
<dbReference type="InterPro" id="IPR052971">
    <property type="entry name" value="TRP_calcium_channel"/>
</dbReference>
<keyword evidence="5" id="KW-1185">Reference proteome</keyword>
<keyword evidence="2" id="KW-1133">Transmembrane helix</keyword>
<dbReference type="EMBL" id="CP089275">
    <property type="protein sequence ID" value="USP76088.1"/>
    <property type="molecule type" value="Genomic_DNA"/>
</dbReference>
<dbReference type="Pfam" id="PF23317">
    <property type="entry name" value="YVC1_C"/>
    <property type="match status" value="1"/>
</dbReference>
<feature type="region of interest" description="Disordered" evidence="1">
    <location>
        <begin position="144"/>
        <end position="178"/>
    </location>
</feature>
<proteinExistence type="predicted"/>
<dbReference type="Proteomes" id="UP001056012">
    <property type="component" value="Chromosome 2"/>
</dbReference>
<evidence type="ECO:0000256" key="1">
    <source>
        <dbReference type="SAM" id="MobiDB-lite"/>
    </source>
</evidence>
<dbReference type="PANTHER" id="PTHR35859">
    <property type="entry name" value="NONSELECTIVE CATION CHANNEL PROTEIN"/>
    <property type="match status" value="1"/>
</dbReference>
<keyword evidence="2" id="KW-0812">Transmembrane</keyword>
<dbReference type="PANTHER" id="PTHR35859:SF5">
    <property type="entry name" value="ION TRANSPORT DOMAIN-CONTAINING PROTEIN"/>
    <property type="match status" value="1"/>
</dbReference>
<dbReference type="AlphaFoldDB" id="A0A9Q9DQA0"/>
<dbReference type="OrthoDB" id="310870at2759"/>
<keyword evidence="2" id="KW-0472">Membrane</keyword>
<evidence type="ECO:0000256" key="2">
    <source>
        <dbReference type="SAM" id="Phobius"/>
    </source>
</evidence>
<protein>
    <recommendedName>
        <fullName evidence="3">Calcium channel YVC1-like C-terminal transmembrane domain-containing protein</fullName>
    </recommendedName>
</protein>